<dbReference type="Proteomes" id="UP000186456">
    <property type="component" value="Unassembled WGS sequence"/>
</dbReference>
<keyword evidence="3" id="KW-0413">Isomerase</keyword>
<accession>A0A1H0MUU6</accession>
<evidence type="ECO:0000256" key="1">
    <source>
        <dbReference type="ARBA" id="ARBA00023277"/>
    </source>
</evidence>
<dbReference type="Gene3D" id="3.20.20.150">
    <property type="entry name" value="Divalent-metal-dependent TIM barrel enzymes"/>
    <property type="match status" value="1"/>
</dbReference>
<dbReference type="AlphaFoldDB" id="A0A1H0MUU6"/>
<sequence>MSWTWGYGTNGFTDHPLPSALDVLQHHGYGAVALTLGHPHLDPFAPDWREQSEALAADLRRRGLRVVVETGARYLLDPLRKHRPTLVDRDAASRMAFLRRAVEIAAILDAECVSLWSGVVPDDVSTDQARVLLEERLVELAAFAADAGVTLALEPEPGMLVETVADALALRARLGHPANLGLTVDLGHCVVVEPDGVVGALRAAGPLLRNVQADDMLPTAHEHLPFGEGELDLDAALSTLREIDYRGVIAVELPRHAHAAPELAASSMAALVAAGERSVIAPTRSAVETSSSGDGRPLHPWTALAVEQVRADAARAARLFAAAGREVGRDPLSAAPFGPTADDVARAALIAALADSGADPALAVALYRRGDDAERRGVLRGLDAIIAPTAAWREAGLELVADALRANDTRLVAAALGRFAADHLDDHAWRHGVLKCVFLGIPLSVVVALDARADDELAAMAERFAAERRAAGRSVPDDLSFLRARERA</sequence>
<evidence type="ECO:0000313" key="4">
    <source>
        <dbReference type="Proteomes" id="UP000186456"/>
    </source>
</evidence>
<dbReference type="InterPro" id="IPR036237">
    <property type="entry name" value="Xyl_isomerase-like_sf"/>
</dbReference>
<dbReference type="EMBL" id="FNJN01000002">
    <property type="protein sequence ID" value="SDO84239.1"/>
    <property type="molecule type" value="Genomic_DNA"/>
</dbReference>
<dbReference type="PANTHER" id="PTHR12110">
    <property type="entry name" value="HYDROXYPYRUVATE ISOMERASE"/>
    <property type="match status" value="1"/>
</dbReference>
<dbReference type="InterPro" id="IPR047715">
    <property type="entry name" value="EboA_dom"/>
</dbReference>
<proteinExistence type="predicted"/>
<dbReference type="SUPFAM" id="SSF51658">
    <property type="entry name" value="Xylose isomerase-like"/>
    <property type="match status" value="1"/>
</dbReference>
<dbReference type="PANTHER" id="PTHR12110:SF52">
    <property type="entry name" value="XYLOSE ISOMERASE"/>
    <property type="match status" value="1"/>
</dbReference>
<dbReference type="Pfam" id="PF01261">
    <property type="entry name" value="AP_endonuc_2"/>
    <property type="match status" value="1"/>
</dbReference>
<evidence type="ECO:0000313" key="3">
    <source>
        <dbReference type="EMBL" id="SDO84239.1"/>
    </source>
</evidence>
<organism evidence="3 4">
    <name type="scientific">Microbacterium testaceum (strain StLB037)</name>
    <dbReference type="NCBI Taxonomy" id="979556"/>
    <lineage>
        <taxon>Bacteria</taxon>
        <taxon>Bacillati</taxon>
        <taxon>Actinomycetota</taxon>
        <taxon>Actinomycetes</taxon>
        <taxon>Micrococcales</taxon>
        <taxon>Microbacteriaceae</taxon>
        <taxon>Microbacterium</taxon>
    </lineage>
</organism>
<reference evidence="3 4" key="1">
    <citation type="submission" date="2016-10" db="EMBL/GenBank/DDBJ databases">
        <authorList>
            <person name="de Groot N.N."/>
        </authorList>
    </citation>
    <scope>NUCLEOTIDE SEQUENCE [LARGE SCALE GENOMIC DNA]</scope>
    <source>
        <strain evidence="3 4">StLB037</strain>
    </source>
</reference>
<keyword evidence="1" id="KW-0119">Carbohydrate metabolism</keyword>
<dbReference type="InterPro" id="IPR013022">
    <property type="entry name" value="Xyl_isomerase-like_TIM-brl"/>
</dbReference>
<dbReference type="InterPro" id="IPR050312">
    <property type="entry name" value="IolE/XylAMocC-like"/>
</dbReference>
<dbReference type="RefSeq" id="WP_074694744.1">
    <property type="nucleotide sequence ID" value="NZ_FNJN01000002.1"/>
</dbReference>
<gene>
    <name evidence="3" type="ORF">SAMN04487788_1179</name>
</gene>
<dbReference type="NCBIfam" id="NF035938">
    <property type="entry name" value="EboA_domain"/>
    <property type="match status" value="1"/>
</dbReference>
<dbReference type="GO" id="GO:0016853">
    <property type="term" value="F:isomerase activity"/>
    <property type="evidence" value="ECO:0007669"/>
    <property type="project" value="UniProtKB-KW"/>
</dbReference>
<feature type="domain" description="Xylose isomerase-like TIM barrel" evidence="2">
    <location>
        <begin position="22"/>
        <end position="271"/>
    </location>
</feature>
<evidence type="ECO:0000259" key="2">
    <source>
        <dbReference type="Pfam" id="PF01261"/>
    </source>
</evidence>
<protein>
    <submittedName>
        <fullName evidence="3">Sugar phosphate isomerase/epimerase</fullName>
    </submittedName>
</protein>
<name>A0A1H0MUU6_MICTS</name>